<reference evidence="2 3" key="1">
    <citation type="submission" date="2023-10" db="EMBL/GenBank/DDBJ databases">
        <title>The complete genome sequence of Methanoculleus palmolei DSM 4273.</title>
        <authorList>
            <person name="Lai S.-J."/>
            <person name="You Y.-T."/>
            <person name="Chen S.-C."/>
        </authorList>
    </citation>
    <scope>NUCLEOTIDE SEQUENCE [LARGE SCALE GENOMIC DNA]</scope>
    <source>
        <strain evidence="2 3">DSM 4273</strain>
    </source>
</reference>
<evidence type="ECO:0000313" key="2">
    <source>
        <dbReference type="EMBL" id="WOX56529.1"/>
    </source>
</evidence>
<dbReference type="Gene3D" id="2.60.120.380">
    <property type="match status" value="1"/>
</dbReference>
<keyword evidence="3" id="KW-1185">Reference proteome</keyword>
<dbReference type="EMBL" id="CP137641">
    <property type="protein sequence ID" value="WOX56529.1"/>
    <property type="molecule type" value="Genomic_DNA"/>
</dbReference>
<dbReference type="AlphaFoldDB" id="A0ABD8AAG4"/>
<sequence length="142" mass="15996">MKFNRLIGLLAIFALIIPMVSAGSVESGNNVTTLDLPQANGFITREYYTITQGETDSYSCNVPVGTSTLQFDLDWFTPDYSLRLNIYRPDGSLYGSYHDDDDGREPDGRIYLKISNPASGLWKFKVYGERVTGTQLYAFSYF</sequence>
<dbReference type="Proteomes" id="UP001626603">
    <property type="component" value="Chromosome"/>
</dbReference>
<dbReference type="Pfam" id="PF04151">
    <property type="entry name" value="PPC"/>
    <property type="match status" value="1"/>
</dbReference>
<proteinExistence type="predicted"/>
<evidence type="ECO:0000313" key="3">
    <source>
        <dbReference type="Proteomes" id="UP001626603"/>
    </source>
</evidence>
<protein>
    <submittedName>
        <fullName evidence="2">Pre-peptidase C-terminal domain-containing protein</fullName>
    </submittedName>
</protein>
<name>A0ABD8AAG4_9EURY</name>
<accession>A0ABD8AAG4</accession>
<feature type="domain" description="Peptidase C-terminal archaeal/bacterial" evidence="1">
    <location>
        <begin position="55"/>
        <end position="128"/>
    </location>
</feature>
<dbReference type="InterPro" id="IPR007280">
    <property type="entry name" value="Peptidase_C_arc/bac"/>
</dbReference>
<evidence type="ECO:0000259" key="1">
    <source>
        <dbReference type="Pfam" id="PF04151"/>
    </source>
</evidence>
<gene>
    <name evidence="2" type="ORF">R6Y95_04140</name>
</gene>
<organism evidence="2 3">
    <name type="scientific">Methanoculleus palmolei</name>
    <dbReference type="NCBI Taxonomy" id="72612"/>
    <lineage>
        <taxon>Archaea</taxon>
        <taxon>Methanobacteriati</taxon>
        <taxon>Methanobacteriota</taxon>
        <taxon>Stenosarchaea group</taxon>
        <taxon>Methanomicrobia</taxon>
        <taxon>Methanomicrobiales</taxon>
        <taxon>Methanomicrobiaceae</taxon>
        <taxon>Methanoculleus</taxon>
    </lineage>
</organism>